<evidence type="ECO:0000256" key="2">
    <source>
        <dbReference type="SAM" id="SignalP"/>
    </source>
</evidence>
<dbReference type="InterPro" id="IPR005135">
    <property type="entry name" value="Endo/exonuclease/phosphatase"/>
</dbReference>
<feature type="domain" description="LTD" evidence="3">
    <location>
        <begin position="38"/>
        <end position="162"/>
    </location>
</feature>
<dbReference type="Proteomes" id="UP000250462">
    <property type="component" value="Unassembled WGS sequence"/>
</dbReference>
<dbReference type="InterPro" id="IPR001322">
    <property type="entry name" value="Lamin_tail_dom"/>
</dbReference>
<evidence type="ECO:0000313" key="4">
    <source>
        <dbReference type="EMBL" id="RAW18662.1"/>
    </source>
</evidence>
<proteinExistence type="predicted"/>
<feature type="chain" id="PRO_5016254357" description="LTD domain-containing protein" evidence="2">
    <location>
        <begin position="21"/>
        <end position="1244"/>
    </location>
</feature>
<dbReference type="AlphaFoldDB" id="A0A329R568"/>
<feature type="region of interest" description="Disordered" evidence="1">
    <location>
        <begin position="196"/>
        <end position="226"/>
    </location>
</feature>
<dbReference type="Pfam" id="PF03372">
    <property type="entry name" value="Exo_endo_phos"/>
    <property type="match status" value="1"/>
</dbReference>
<organism evidence="4 5">
    <name type="scientific">Phytoactinopolyspora halophila</name>
    <dbReference type="NCBI Taxonomy" id="1981511"/>
    <lineage>
        <taxon>Bacteria</taxon>
        <taxon>Bacillati</taxon>
        <taxon>Actinomycetota</taxon>
        <taxon>Actinomycetes</taxon>
        <taxon>Jiangellales</taxon>
        <taxon>Jiangellaceae</taxon>
        <taxon>Phytoactinopolyspora</taxon>
    </lineage>
</organism>
<gene>
    <name evidence="4" type="ORF">DPM12_00860</name>
</gene>
<feature type="region of interest" description="Disordered" evidence="1">
    <location>
        <begin position="21"/>
        <end position="44"/>
    </location>
</feature>
<comment type="caution">
    <text evidence="4">The sequence shown here is derived from an EMBL/GenBank/DDBJ whole genome shotgun (WGS) entry which is preliminary data.</text>
</comment>
<protein>
    <recommendedName>
        <fullName evidence="3">LTD domain-containing protein</fullName>
    </recommendedName>
</protein>
<dbReference type="Gene3D" id="3.60.10.10">
    <property type="entry name" value="Endonuclease/exonuclease/phosphatase"/>
    <property type="match status" value="1"/>
</dbReference>
<dbReference type="EMBL" id="QMIG01000001">
    <property type="protein sequence ID" value="RAW18662.1"/>
    <property type="molecule type" value="Genomic_DNA"/>
</dbReference>
<feature type="region of interest" description="Disordered" evidence="1">
    <location>
        <begin position="700"/>
        <end position="719"/>
    </location>
</feature>
<feature type="signal peptide" evidence="2">
    <location>
        <begin position="1"/>
        <end position="20"/>
    </location>
</feature>
<reference evidence="4 5" key="1">
    <citation type="submission" date="2018-06" db="EMBL/GenBank/DDBJ databases">
        <title>Phytoactinopolyspora halophila sp. nov., a novel halophilic actinomycete isolated from a saline soil in China.</title>
        <authorList>
            <person name="Tang S.-K."/>
        </authorList>
    </citation>
    <scope>NUCLEOTIDE SEQUENCE [LARGE SCALE GENOMIC DNA]</scope>
    <source>
        <strain evidence="4 5">YIM 96934</strain>
    </source>
</reference>
<evidence type="ECO:0000259" key="3">
    <source>
        <dbReference type="PROSITE" id="PS51841"/>
    </source>
</evidence>
<dbReference type="InterPro" id="IPR036691">
    <property type="entry name" value="Endo/exonu/phosph_ase_sf"/>
</dbReference>
<dbReference type="GO" id="GO:0003824">
    <property type="term" value="F:catalytic activity"/>
    <property type="evidence" value="ECO:0007669"/>
    <property type="project" value="InterPro"/>
</dbReference>
<keyword evidence="5" id="KW-1185">Reference proteome</keyword>
<feature type="region of interest" description="Disordered" evidence="1">
    <location>
        <begin position="780"/>
        <end position="799"/>
    </location>
</feature>
<dbReference type="PROSITE" id="PS51841">
    <property type="entry name" value="LTD"/>
    <property type="match status" value="1"/>
</dbReference>
<evidence type="ECO:0000256" key="1">
    <source>
        <dbReference type="SAM" id="MobiDB-lite"/>
    </source>
</evidence>
<evidence type="ECO:0000313" key="5">
    <source>
        <dbReference type="Proteomes" id="UP000250462"/>
    </source>
</evidence>
<sequence length="1244" mass="131632">MVAAAAVAGLLSTSVIPASAGMTPQAAGSPSAPAGARSDADMTSSHEDVVITALRTRGPQGAFDEYVEVRNLGADPVDISGWSLQGCASSSGNASTRVNVPQDTDPVAPGGYFLFANHSQDQYSAGTEPDLTYGTGFADSGASGARIVDAGGEMVSGVGTTDADSQCAEGGGWASSFPTSVPFDVVRVGDRADETQVTGDNADDFENVENAPRNSGFDGDEPPPSDVSVQCEAPFTITEGFAAEDGEYVNGKAVTATATGGTGALDFAVTGVSPEPESGEVSVAGVDGNEAEIRFGDDVPGLDPTDTDGEYTVTIEVTDASGDTATCDVDVRVVPVLDIGELRGAVPGDANGREYVSPYALGSPVFQPGDPIAVRGVVTQRTMEENDDGDYDFQGFFIQSLDADPAEIDGFEAGDPAFSDGDDQTSDGLWVSTSTFPTVRPDFASTPPIGEQYYAEPGDIVTLRGPIVEDFQQTVLQSPFVVDVATPEESGADLDSHIEVTEADPPDDVQEASVYWERLAGMQVEVPEDSLAVSGNDSFAPSTSEFWAIRGDHPVAQRDDPAHRRVFRDYHPLAHNGPFDLEEGPGDQHAYRMVLGSFGIKAAQDDATATITPARSGDTFAEATQGGLYFSFDKYQIMVDAQPELERGPDPSASSLDVVDGFEPANEYSVMVYNVENLYDYRSDPFSGCDLDPDIVPDGQQPTSTCEADEPGGSTVSPPFTYAPRDQESYDAQRTAIAEQILLALDAPDIITIQEAEKQDVCVPVYDEDTPAESFLDCDLSAPEDGETMESTDRGSGAPDTVEELALEIFRQSEGDIRYEASGDAVNGRDVRGITQGFLHRTDRVELASVDDVLDDPVLGDGDAVDLPYPGDDERTDVAPWVKEPANPKAVNAVLADDAELEDGGRFPQSGYAFTRPVQVAKFRIYPDGVGTGEYVERYVTSNHMSSGPDRRVEQRTEQARLNAAVGEAIRDAGGQVLVTGDFNVFPRPDDPFPAFQTDPEREPTDQLSAMYERGFTNLHDVIIDEAPENTYSFIFQGVSQILDHIFVDDTTLDELVIARFIHINADYPAETPDFEAGRGASDHDPLYARFGFEAVGEPECTETVSGRHAGPLHASEGVTCLEGATVFGPVNIEPGASFVAHDSRITGSVDASDADDILFCDTRVIGPTKLAGSSAVTLGDPERDCGSNALIGPVSLTGTTGPSVLAGNRIIGGLTCEDNDPAPVNRDVANDVLGPARGQCSDL</sequence>
<dbReference type="PANTHER" id="PTHR42834">
    <property type="entry name" value="ENDONUCLEASE/EXONUCLEASE/PHOSPHATASE FAMILY PROTEIN (AFU_ORTHOLOGUE AFUA_3G09210)"/>
    <property type="match status" value="1"/>
</dbReference>
<dbReference type="PANTHER" id="PTHR42834:SF1">
    <property type="entry name" value="ENDONUCLEASE_EXONUCLEASE_PHOSPHATASE FAMILY PROTEIN (AFU_ORTHOLOGUE AFUA_3G09210)"/>
    <property type="match status" value="1"/>
</dbReference>
<dbReference type="SUPFAM" id="SSF56219">
    <property type="entry name" value="DNase I-like"/>
    <property type="match status" value="1"/>
</dbReference>
<keyword evidence="2" id="KW-0732">Signal</keyword>
<name>A0A329R568_9ACTN</name>
<accession>A0A329R568</accession>
<feature type="compositionally biased region" description="Low complexity" evidence="1">
    <location>
        <begin position="26"/>
        <end position="36"/>
    </location>
</feature>